<proteinExistence type="predicted"/>
<feature type="compositionally biased region" description="Basic residues" evidence="1">
    <location>
        <begin position="1"/>
        <end position="14"/>
    </location>
</feature>
<keyword evidence="3" id="KW-1185">Reference proteome</keyword>
<dbReference type="Proteomes" id="UP001642484">
    <property type="component" value="Unassembled WGS sequence"/>
</dbReference>
<comment type="caution">
    <text evidence="2">The sequence shown here is derived from an EMBL/GenBank/DDBJ whole genome shotgun (WGS) entry which is preliminary data.</text>
</comment>
<dbReference type="EMBL" id="CAXAMN010023373">
    <property type="protein sequence ID" value="CAK9077321.1"/>
    <property type="molecule type" value="Genomic_DNA"/>
</dbReference>
<organism evidence="2 3">
    <name type="scientific">Durusdinium trenchii</name>
    <dbReference type="NCBI Taxonomy" id="1381693"/>
    <lineage>
        <taxon>Eukaryota</taxon>
        <taxon>Sar</taxon>
        <taxon>Alveolata</taxon>
        <taxon>Dinophyceae</taxon>
        <taxon>Suessiales</taxon>
        <taxon>Symbiodiniaceae</taxon>
        <taxon>Durusdinium</taxon>
    </lineage>
</organism>
<accession>A0ABP0PMQ8</accession>
<protein>
    <recommendedName>
        <fullName evidence="4">Apple domain-containing protein</fullName>
    </recommendedName>
</protein>
<sequence length="103" mass="11492">MRTVARRCWKRGPRRTSPPLERGQESFMAEDIQLEFMPGQPSEMPDCRSTCHARAETEGDCRALRTGQPVNGGLVIAEGRCGSSAPNVATDQDLWVDLLWCGW</sequence>
<evidence type="ECO:0000313" key="2">
    <source>
        <dbReference type="EMBL" id="CAK9077321.1"/>
    </source>
</evidence>
<name>A0ABP0PMQ8_9DINO</name>
<feature type="region of interest" description="Disordered" evidence="1">
    <location>
        <begin position="1"/>
        <end position="23"/>
    </location>
</feature>
<evidence type="ECO:0000256" key="1">
    <source>
        <dbReference type="SAM" id="MobiDB-lite"/>
    </source>
</evidence>
<evidence type="ECO:0008006" key="4">
    <source>
        <dbReference type="Google" id="ProtNLM"/>
    </source>
</evidence>
<evidence type="ECO:0000313" key="3">
    <source>
        <dbReference type="Proteomes" id="UP001642484"/>
    </source>
</evidence>
<gene>
    <name evidence="2" type="ORF">CCMP2556_LOCUS38117</name>
</gene>
<reference evidence="2 3" key="1">
    <citation type="submission" date="2024-02" db="EMBL/GenBank/DDBJ databases">
        <authorList>
            <person name="Chen Y."/>
            <person name="Shah S."/>
            <person name="Dougan E. K."/>
            <person name="Thang M."/>
            <person name="Chan C."/>
        </authorList>
    </citation>
    <scope>NUCLEOTIDE SEQUENCE [LARGE SCALE GENOMIC DNA]</scope>
</reference>